<gene>
    <name evidence="2" type="ORF">DERYTH_LOCUS7032</name>
</gene>
<comment type="caution">
    <text evidence="2">The sequence shown here is derived from an EMBL/GenBank/DDBJ whole genome shotgun (WGS) entry which is preliminary data.</text>
</comment>
<reference evidence="2" key="1">
    <citation type="submission" date="2021-06" db="EMBL/GenBank/DDBJ databases">
        <authorList>
            <person name="Kallberg Y."/>
            <person name="Tangrot J."/>
            <person name="Rosling A."/>
        </authorList>
    </citation>
    <scope>NUCLEOTIDE SEQUENCE</scope>
    <source>
        <strain evidence="2">MA453B</strain>
    </source>
</reference>
<accession>A0A9N9GAD9</accession>
<sequence>MQDVNAETLIFVCYNLRPSDLLAMVCVCKYFKGVLDENVNPLAAEIWKNSRIKFTIFREMEPPSSMNQKTFTRLLTFEKGCQFCKNKEKPLAIYWIPGVRSCKDCMVPRIISSHILGSTFKIDDEVLELIVPVTQCMDLSRSIRNMDLPRSIRKHTHYWNDHVKNVIAYLMNADDNMRRELNDLKKEVEKKREEAQNYENWMINLRQSYLREQEEIFFRLHVGLNKEILTMMKEDYEYKKFKTEVENNPYLDWQQYTSRIDPIVRRIEIIQKRILIVKRLKKFTYASKRRSQYEFLSIRDKLYIYLPICPSFISPPDLKTHDPEFFERVILPTLIREAAQLDLAGTAPPPYFLEIDGALTVGNFRNHKIFECRLCEKSRRFNIKKFKTHIRSVHDLDDSLDNLLLTAEVNCDAALKKLFYAFF</sequence>
<dbReference type="EMBL" id="CAJVPY010003312">
    <property type="protein sequence ID" value="CAG8588252.1"/>
    <property type="molecule type" value="Genomic_DNA"/>
</dbReference>
<keyword evidence="3" id="KW-1185">Reference proteome</keyword>
<dbReference type="Proteomes" id="UP000789405">
    <property type="component" value="Unassembled WGS sequence"/>
</dbReference>
<dbReference type="OrthoDB" id="2322499at2759"/>
<keyword evidence="1" id="KW-0175">Coiled coil</keyword>
<organism evidence="2 3">
    <name type="scientific">Dentiscutata erythropus</name>
    <dbReference type="NCBI Taxonomy" id="1348616"/>
    <lineage>
        <taxon>Eukaryota</taxon>
        <taxon>Fungi</taxon>
        <taxon>Fungi incertae sedis</taxon>
        <taxon>Mucoromycota</taxon>
        <taxon>Glomeromycotina</taxon>
        <taxon>Glomeromycetes</taxon>
        <taxon>Diversisporales</taxon>
        <taxon>Gigasporaceae</taxon>
        <taxon>Dentiscutata</taxon>
    </lineage>
</organism>
<evidence type="ECO:0000313" key="2">
    <source>
        <dbReference type="EMBL" id="CAG8588252.1"/>
    </source>
</evidence>
<evidence type="ECO:0000313" key="3">
    <source>
        <dbReference type="Proteomes" id="UP000789405"/>
    </source>
</evidence>
<evidence type="ECO:0000256" key="1">
    <source>
        <dbReference type="SAM" id="Coils"/>
    </source>
</evidence>
<feature type="coiled-coil region" evidence="1">
    <location>
        <begin position="167"/>
        <end position="201"/>
    </location>
</feature>
<protein>
    <submittedName>
        <fullName evidence="2">22150_t:CDS:1</fullName>
    </submittedName>
</protein>
<name>A0A9N9GAD9_9GLOM</name>
<proteinExistence type="predicted"/>
<dbReference type="AlphaFoldDB" id="A0A9N9GAD9"/>